<organism evidence="1 2">
    <name type="scientific">Cryptococcus deneoformans (strain JEC21 / ATCC MYA-565)</name>
    <name type="common">Cryptococcus neoformans var. neoformans serotype D</name>
    <dbReference type="NCBI Taxonomy" id="214684"/>
    <lineage>
        <taxon>Eukaryota</taxon>
        <taxon>Fungi</taxon>
        <taxon>Dikarya</taxon>
        <taxon>Basidiomycota</taxon>
        <taxon>Agaricomycotina</taxon>
        <taxon>Tremellomycetes</taxon>
        <taxon>Tremellales</taxon>
        <taxon>Cryptococcaceae</taxon>
        <taxon>Cryptococcus</taxon>
        <taxon>Cryptococcus neoformans species complex</taxon>
    </lineage>
</organism>
<protein>
    <submittedName>
        <fullName evidence="1">Uncharacterized protein</fullName>
    </submittedName>
</protein>
<sequence length="144" mass="16383">MTLDLDERRIPKTLPHVFDLETLAKHFQENPLPPGACKLIDLPGDVFLDTEDDVNVVAAALWVLAVKYDNLPSEERPNHREASRKWLIKHRGEVVERLASKIEPPFHAFTLDLIYKDVAAILDELLANTLPKDKKEPATKTQNK</sequence>
<dbReference type="PaxDb" id="214684-Q5KBW3"/>
<gene>
    <name evidence="1" type="ordered locus">CNI01150</name>
</gene>
<name>Q5KBW3_CRYD1</name>
<dbReference type="KEGG" id="cne:CNI01150"/>
<dbReference type="InParanoid" id="Q5KBW3"/>
<keyword evidence="2" id="KW-1185">Reference proteome</keyword>
<dbReference type="Proteomes" id="UP000002149">
    <property type="component" value="Chromosome 9"/>
</dbReference>
<evidence type="ECO:0000313" key="1">
    <source>
        <dbReference type="EMBL" id="AAW45402.2"/>
    </source>
</evidence>
<dbReference type="OrthoDB" id="2559017at2759"/>
<dbReference type="VEuPathDB" id="FungiDB:CNI01150"/>
<dbReference type="eggNOG" id="ENOG502RBGN">
    <property type="taxonomic scope" value="Eukaryota"/>
</dbReference>
<dbReference type="HOGENOM" id="CLU_2359676_0_0_1"/>
<dbReference type="AlphaFoldDB" id="Q5KBW3"/>
<accession>Q5KBW3</accession>
<dbReference type="GeneID" id="3259433"/>
<evidence type="ECO:0000313" key="2">
    <source>
        <dbReference type="Proteomes" id="UP000002149"/>
    </source>
</evidence>
<dbReference type="EMBL" id="AE017349">
    <property type="protein sequence ID" value="AAW45402.2"/>
    <property type="molecule type" value="Genomic_DNA"/>
</dbReference>
<proteinExistence type="predicted"/>
<dbReference type="RefSeq" id="XP_024513489.1">
    <property type="nucleotide sequence ID" value="XM_024657790.1"/>
</dbReference>
<reference evidence="1 2" key="1">
    <citation type="journal article" date="2005" name="Science">
        <title>The genome of the basidiomycetous yeast and human pathogen Cryptococcus neoformans.</title>
        <authorList>
            <person name="Loftus B.J."/>
            <person name="Fung E."/>
            <person name="Roncaglia P."/>
            <person name="Rowley D."/>
            <person name="Amedeo P."/>
            <person name="Bruno D."/>
            <person name="Vamathevan J."/>
            <person name="Miranda M."/>
            <person name="Anderson I.J."/>
            <person name="Fraser J.A."/>
            <person name="Allen J.E."/>
            <person name="Bosdet I.E."/>
            <person name="Brent M.R."/>
            <person name="Chiu R."/>
            <person name="Doering T.L."/>
            <person name="Donlin M.J."/>
            <person name="D'Souza C.A."/>
            <person name="Fox D.S."/>
            <person name="Grinberg V."/>
            <person name="Fu J."/>
            <person name="Fukushima M."/>
            <person name="Haas B.J."/>
            <person name="Huang J.C."/>
            <person name="Janbon G."/>
            <person name="Jones S.J."/>
            <person name="Koo H.L."/>
            <person name="Krzywinski M.I."/>
            <person name="Kwon-Chung J.K."/>
            <person name="Lengeler K.B."/>
            <person name="Maiti R."/>
            <person name="Marra M.A."/>
            <person name="Marra R.E."/>
            <person name="Mathewson C.A."/>
            <person name="Mitchell T.G."/>
            <person name="Pertea M."/>
            <person name="Riggs F.R."/>
            <person name="Salzberg S.L."/>
            <person name="Schein J.E."/>
            <person name="Shvartsbeyn A."/>
            <person name="Shin H."/>
            <person name="Shumway M."/>
            <person name="Specht C.A."/>
            <person name="Suh B.B."/>
            <person name="Tenney A."/>
            <person name="Utterback T.R."/>
            <person name="Wickes B.L."/>
            <person name="Wortman J.R."/>
            <person name="Wye N.H."/>
            <person name="Kronstad J.W."/>
            <person name="Lodge J.K."/>
            <person name="Heitman J."/>
            <person name="Davis R.W."/>
            <person name="Fraser C.M."/>
            <person name="Hyman R.W."/>
        </authorList>
    </citation>
    <scope>NUCLEOTIDE SEQUENCE [LARGE SCALE GENOMIC DNA]</scope>
    <source>
        <strain evidence="2">JEC21 / ATCC MYA-565</strain>
    </source>
</reference>